<dbReference type="AlphaFoldDB" id="A0AAN9KIE7"/>
<accession>A0AAN9KIE7</accession>
<name>A0AAN9KIE7_CLITE</name>
<organism evidence="2 3">
    <name type="scientific">Clitoria ternatea</name>
    <name type="common">Butterfly pea</name>
    <dbReference type="NCBI Taxonomy" id="43366"/>
    <lineage>
        <taxon>Eukaryota</taxon>
        <taxon>Viridiplantae</taxon>
        <taxon>Streptophyta</taxon>
        <taxon>Embryophyta</taxon>
        <taxon>Tracheophyta</taxon>
        <taxon>Spermatophyta</taxon>
        <taxon>Magnoliopsida</taxon>
        <taxon>eudicotyledons</taxon>
        <taxon>Gunneridae</taxon>
        <taxon>Pentapetalae</taxon>
        <taxon>rosids</taxon>
        <taxon>fabids</taxon>
        <taxon>Fabales</taxon>
        <taxon>Fabaceae</taxon>
        <taxon>Papilionoideae</taxon>
        <taxon>50 kb inversion clade</taxon>
        <taxon>NPAAA clade</taxon>
        <taxon>indigoferoid/millettioid clade</taxon>
        <taxon>Phaseoleae</taxon>
        <taxon>Clitoria</taxon>
    </lineage>
</organism>
<dbReference type="GO" id="GO:0009733">
    <property type="term" value="P:response to auxin"/>
    <property type="evidence" value="ECO:0007669"/>
    <property type="project" value="InterPro"/>
</dbReference>
<evidence type="ECO:0000313" key="3">
    <source>
        <dbReference type="Proteomes" id="UP001359559"/>
    </source>
</evidence>
<protein>
    <submittedName>
        <fullName evidence="2">Uncharacterized protein</fullName>
    </submittedName>
</protein>
<evidence type="ECO:0000313" key="2">
    <source>
        <dbReference type="EMBL" id="KAK7316838.1"/>
    </source>
</evidence>
<keyword evidence="3" id="KW-1185">Reference proteome</keyword>
<sequence>MGIVKGNGKKKNLIVKVWERLRRPLKLKGSSKSKVPNGCFSVHVGPLRERFVVKTEHANHPLFKALLEEAEQEYGFETDGPIWLPCNVELFYKVLAEMDGEEEIDNNLVNHRTRSFAKIKVFPFFVLRSPTRLLCYVNTDHTTAYSVMNSEFLRINHFH</sequence>
<proteinExistence type="inferred from homology"/>
<dbReference type="PANTHER" id="PTHR31374">
    <property type="entry name" value="AUXIN-INDUCED PROTEIN-LIKE-RELATED"/>
    <property type="match status" value="1"/>
</dbReference>
<evidence type="ECO:0000256" key="1">
    <source>
        <dbReference type="ARBA" id="ARBA00006974"/>
    </source>
</evidence>
<reference evidence="2 3" key="1">
    <citation type="submission" date="2024-01" db="EMBL/GenBank/DDBJ databases">
        <title>The genomes of 5 underutilized Papilionoideae crops provide insights into root nodulation and disease resistance.</title>
        <authorList>
            <person name="Yuan L."/>
        </authorList>
    </citation>
    <scope>NUCLEOTIDE SEQUENCE [LARGE SCALE GENOMIC DNA]</scope>
    <source>
        <strain evidence="2">LY-2023</strain>
        <tissue evidence="2">Leaf</tissue>
    </source>
</reference>
<dbReference type="InterPro" id="IPR003676">
    <property type="entry name" value="SAUR_fam"/>
</dbReference>
<comment type="similarity">
    <text evidence="1">Belongs to the ARG7 family.</text>
</comment>
<dbReference type="Pfam" id="PF02519">
    <property type="entry name" value="Auxin_inducible"/>
    <property type="match status" value="1"/>
</dbReference>
<dbReference type="Proteomes" id="UP001359559">
    <property type="component" value="Unassembled WGS sequence"/>
</dbReference>
<dbReference type="PANTHER" id="PTHR31374:SF395">
    <property type="entry name" value="SMALL AUXIN-UP RNA-RELATED"/>
    <property type="match status" value="1"/>
</dbReference>
<gene>
    <name evidence="2" type="ORF">RJT34_00590</name>
</gene>
<comment type="caution">
    <text evidence="2">The sequence shown here is derived from an EMBL/GenBank/DDBJ whole genome shotgun (WGS) entry which is preliminary data.</text>
</comment>
<dbReference type="EMBL" id="JAYKXN010000001">
    <property type="protein sequence ID" value="KAK7316838.1"/>
    <property type="molecule type" value="Genomic_DNA"/>
</dbReference>